<dbReference type="Gene3D" id="4.10.1110.10">
    <property type="entry name" value="AN1-like Zinc finger"/>
    <property type="match status" value="1"/>
</dbReference>
<evidence type="ECO:0000313" key="7">
    <source>
        <dbReference type="Proteomes" id="UP000515908"/>
    </source>
</evidence>
<accession>A0A7G2CGG8</accession>
<dbReference type="AlphaFoldDB" id="A0A7G2CGG8"/>
<evidence type="ECO:0000256" key="2">
    <source>
        <dbReference type="ARBA" id="ARBA00022771"/>
    </source>
</evidence>
<evidence type="ECO:0000256" key="3">
    <source>
        <dbReference type="ARBA" id="ARBA00022833"/>
    </source>
</evidence>
<feature type="region of interest" description="Disordered" evidence="4">
    <location>
        <begin position="54"/>
        <end position="91"/>
    </location>
</feature>
<dbReference type="EMBL" id="LR877156">
    <property type="protein sequence ID" value="CAD2218920.1"/>
    <property type="molecule type" value="Genomic_DNA"/>
</dbReference>
<organism evidence="6 7">
    <name type="scientific">Angomonas deanei</name>
    <dbReference type="NCBI Taxonomy" id="59799"/>
    <lineage>
        <taxon>Eukaryota</taxon>
        <taxon>Discoba</taxon>
        <taxon>Euglenozoa</taxon>
        <taxon>Kinetoplastea</taxon>
        <taxon>Metakinetoplastina</taxon>
        <taxon>Trypanosomatida</taxon>
        <taxon>Trypanosomatidae</taxon>
        <taxon>Strigomonadinae</taxon>
        <taxon>Angomonas</taxon>
    </lineage>
</organism>
<dbReference type="VEuPathDB" id="TriTrypDB:ADEAN_000641300"/>
<dbReference type="SUPFAM" id="SSF118310">
    <property type="entry name" value="AN1-like Zinc finger"/>
    <property type="match status" value="1"/>
</dbReference>
<gene>
    <name evidence="6" type="ORF">ADEAN_000641300</name>
</gene>
<dbReference type="InterPro" id="IPR035896">
    <property type="entry name" value="AN1-like_Znf"/>
</dbReference>
<keyword evidence="2" id="KW-0863">Zinc-finger</keyword>
<dbReference type="InterPro" id="IPR000058">
    <property type="entry name" value="Znf_AN1"/>
</dbReference>
<keyword evidence="1" id="KW-0479">Metal-binding</keyword>
<evidence type="ECO:0000256" key="4">
    <source>
        <dbReference type="SAM" id="MobiDB-lite"/>
    </source>
</evidence>
<keyword evidence="3" id="KW-0862">Zinc</keyword>
<dbReference type="Proteomes" id="UP000515908">
    <property type="component" value="Chromosome 12"/>
</dbReference>
<feature type="domain" description="AN1-type" evidence="5">
    <location>
        <begin position="4"/>
        <end position="42"/>
    </location>
</feature>
<proteinExistence type="predicted"/>
<reference evidence="6 7" key="1">
    <citation type="submission" date="2020-08" db="EMBL/GenBank/DDBJ databases">
        <authorList>
            <person name="Newling K."/>
            <person name="Davey J."/>
            <person name="Forrester S."/>
        </authorList>
    </citation>
    <scope>NUCLEOTIDE SEQUENCE [LARGE SCALE GENOMIC DNA]</scope>
    <source>
        <strain evidence="7">Crithidia deanei Carvalho (ATCC PRA-265)</strain>
    </source>
</reference>
<evidence type="ECO:0000259" key="5">
    <source>
        <dbReference type="Pfam" id="PF01428"/>
    </source>
</evidence>
<protein>
    <submittedName>
        <fullName evidence="6">AN1-like Zinc finger containing protein, putative</fullName>
    </submittedName>
</protein>
<name>A0A7G2CGG8_9TRYP</name>
<sequence length="91" mass="10421">MEPCCAPSCSNMAYMALPKCEYCDKRFCAQHLLPEVHGCGDACKNESHRQATADAIAQRKSRKHIGLDEEKKKLDKNIQESQKQRQKKKKK</sequence>
<keyword evidence="7" id="KW-1185">Reference proteome</keyword>
<dbReference type="Pfam" id="PF01428">
    <property type="entry name" value="zf-AN1"/>
    <property type="match status" value="1"/>
</dbReference>
<evidence type="ECO:0000313" key="6">
    <source>
        <dbReference type="EMBL" id="CAD2218920.1"/>
    </source>
</evidence>
<dbReference type="GO" id="GO:0008270">
    <property type="term" value="F:zinc ion binding"/>
    <property type="evidence" value="ECO:0007669"/>
    <property type="project" value="UniProtKB-KW"/>
</dbReference>
<evidence type="ECO:0000256" key="1">
    <source>
        <dbReference type="ARBA" id="ARBA00022723"/>
    </source>
</evidence>
<feature type="compositionally biased region" description="Basic and acidic residues" evidence="4">
    <location>
        <begin position="65"/>
        <end position="78"/>
    </location>
</feature>